<accession>C6XMC9</accession>
<dbReference type="PROSITE" id="PS51257">
    <property type="entry name" value="PROKAR_LIPOPROTEIN"/>
    <property type="match status" value="1"/>
</dbReference>
<dbReference type="InterPro" id="IPR007428">
    <property type="entry name" value="MlaA"/>
</dbReference>
<dbReference type="STRING" id="582402.Hbal_0370"/>
<dbReference type="eggNOG" id="COG2853">
    <property type="taxonomic scope" value="Bacteria"/>
</dbReference>
<dbReference type="EMBL" id="CP001678">
    <property type="protein sequence ID" value="ACT58072.1"/>
    <property type="molecule type" value="Genomic_DNA"/>
</dbReference>
<dbReference type="GO" id="GO:0120010">
    <property type="term" value="P:intermembrane phospholipid transfer"/>
    <property type="evidence" value="ECO:0007669"/>
    <property type="project" value="TreeGrafter"/>
</dbReference>
<dbReference type="PANTHER" id="PTHR30035">
    <property type="entry name" value="LIPOPROTEIN VACJ-RELATED"/>
    <property type="match status" value="1"/>
</dbReference>
<comment type="similarity">
    <text evidence="1">Belongs to the MlaA family.</text>
</comment>
<dbReference type="Proteomes" id="UP000002745">
    <property type="component" value="Chromosome"/>
</dbReference>
<evidence type="ECO:0000256" key="4">
    <source>
        <dbReference type="SAM" id="SignalP"/>
    </source>
</evidence>
<dbReference type="AlphaFoldDB" id="C6XMC9"/>
<name>C6XMC9_HIRBI</name>
<feature type="region of interest" description="Disordered" evidence="3">
    <location>
        <begin position="225"/>
        <end position="246"/>
    </location>
</feature>
<feature type="signal peptide" evidence="4">
    <location>
        <begin position="1"/>
        <end position="21"/>
    </location>
</feature>
<evidence type="ECO:0000256" key="2">
    <source>
        <dbReference type="ARBA" id="ARBA00022729"/>
    </source>
</evidence>
<proteinExistence type="inferred from homology"/>
<organism evidence="5 6">
    <name type="scientific">Hirschia baltica (strain ATCC 49814 / DSM 5838 / IFAM 1418)</name>
    <dbReference type="NCBI Taxonomy" id="582402"/>
    <lineage>
        <taxon>Bacteria</taxon>
        <taxon>Pseudomonadati</taxon>
        <taxon>Pseudomonadota</taxon>
        <taxon>Alphaproteobacteria</taxon>
        <taxon>Hyphomonadales</taxon>
        <taxon>Hyphomonadaceae</taxon>
        <taxon>Hirschia</taxon>
    </lineage>
</organism>
<keyword evidence="6" id="KW-1185">Reference proteome</keyword>
<feature type="chain" id="PRO_5002973915" evidence="4">
    <location>
        <begin position="22"/>
        <end position="246"/>
    </location>
</feature>
<dbReference type="GO" id="GO:0016020">
    <property type="term" value="C:membrane"/>
    <property type="evidence" value="ECO:0007669"/>
    <property type="project" value="InterPro"/>
</dbReference>
<evidence type="ECO:0000256" key="3">
    <source>
        <dbReference type="SAM" id="MobiDB-lite"/>
    </source>
</evidence>
<sequence length="246" mass="26607">MNKYVCVSALAFIGITGCASADGNLSSDANDPFEGFNRKMFEVNNTLDKAILEPAAKGYRAITTEDIREGVSNALSNLREPVTFANEILQGDLVAAGETAGRFAMNSTLGVAGFVDVTGSFGVKRTKEDFGQTLGKWGVSGGPYLVLPVLGSTNPRDLFGKGVDSALQPLNYAQFEGDSEFRIAKSVIGTVSAREAFIETIDELKEQQADPYTAVRRIYDQTRDAAIRNGQENPNAYEDLPSYDEY</sequence>
<protein>
    <submittedName>
        <fullName evidence="5">VacJ family lipoprotein</fullName>
    </submittedName>
</protein>
<keyword evidence="2 4" id="KW-0732">Signal</keyword>
<dbReference type="RefSeq" id="WP_015826222.1">
    <property type="nucleotide sequence ID" value="NC_012982.1"/>
</dbReference>
<dbReference type="Pfam" id="PF04333">
    <property type="entry name" value="MlaA"/>
    <property type="match status" value="1"/>
</dbReference>
<dbReference type="OrthoDB" id="9785326at2"/>
<dbReference type="KEGG" id="hba:Hbal_0370"/>
<evidence type="ECO:0000313" key="5">
    <source>
        <dbReference type="EMBL" id="ACT58072.1"/>
    </source>
</evidence>
<dbReference type="PANTHER" id="PTHR30035:SF3">
    <property type="entry name" value="INTERMEMBRANE PHOSPHOLIPID TRANSPORT SYSTEM LIPOPROTEIN MLAA"/>
    <property type="match status" value="1"/>
</dbReference>
<reference evidence="6" key="1">
    <citation type="journal article" date="2011" name="J. Bacteriol.">
        <title>Genome sequences of eight morphologically diverse alphaproteobacteria.</title>
        <authorList>
            <consortium name="US DOE Joint Genome Institute"/>
            <person name="Brown P.J."/>
            <person name="Kysela D.T."/>
            <person name="Buechlein A."/>
            <person name="Hemmerich C."/>
            <person name="Brun Y.V."/>
        </authorList>
    </citation>
    <scope>NUCLEOTIDE SEQUENCE [LARGE SCALE GENOMIC DNA]</scope>
    <source>
        <strain evidence="6">ATCC 49814 / DSM 5838 / IFAM 1418</strain>
    </source>
</reference>
<dbReference type="HOGENOM" id="CLU_059326_3_1_5"/>
<keyword evidence="5" id="KW-0449">Lipoprotein</keyword>
<gene>
    <name evidence="5" type="ordered locus">Hbal_0370</name>
</gene>
<dbReference type="PRINTS" id="PR01805">
    <property type="entry name" value="VACJLIPOPROT"/>
</dbReference>
<evidence type="ECO:0000313" key="6">
    <source>
        <dbReference type="Proteomes" id="UP000002745"/>
    </source>
</evidence>
<evidence type="ECO:0000256" key="1">
    <source>
        <dbReference type="ARBA" id="ARBA00010634"/>
    </source>
</evidence>